<dbReference type="PANTHER" id="PTHR12815">
    <property type="entry name" value="SORTING AND ASSEMBLY MACHINERY SAMM50 PROTEIN FAMILY MEMBER"/>
    <property type="match status" value="1"/>
</dbReference>
<reference evidence="8 9" key="1">
    <citation type="submission" date="2016-08" db="EMBL/GenBank/DDBJ databases">
        <title>Hymenobacter coccineus sp. nov., Hymenobacter lapidarius sp. nov. and Hymenobacter glacialis sp. nov., isolated from Antarctic soil.</title>
        <authorList>
            <person name="Sedlacek I."/>
            <person name="Kralova S."/>
            <person name="Kyrova K."/>
            <person name="Maslanova I."/>
            <person name="Stankova E."/>
            <person name="Vrbovska V."/>
            <person name="Nemec M."/>
            <person name="Bartak M."/>
            <person name="Svec P."/>
            <person name="Busse H.-J."/>
            <person name="Pantucek R."/>
        </authorList>
    </citation>
    <scope>NUCLEOTIDE SEQUENCE [LARGE SCALE GENOMIC DNA]</scope>
    <source>
        <strain evidence="8 9">CCM 8649</strain>
    </source>
</reference>
<evidence type="ECO:0000256" key="5">
    <source>
        <dbReference type="ARBA" id="ARBA00023237"/>
    </source>
</evidence>
<evidence type="ECO:0000256" key="3">
    <source>
        <dbReference type="ARBA" id="ARBA00022729"/>
    </source>
</evidence>
<dbReference type="AlphaFoldDB" id="A0A1G1SQ85"/>
<comment type="subcellular location">
    <subcellularLocation>
        <location evidence="1">Membrane</location>
    </subcellularLocation>
</comment>
<evidence type="ECO:0000259" key="7">
    <source>
        <dbReference type="Pfam" id="PF01103"/>
    </source>
</evidence>
<keyword evidence="2" id="KW-0812">Transmembrane</keyword>
<evidence type="ECO:0000313" key="8">
    <source>
        <dbReference type="EMBL" id="OGX80788.1"/>
    </source>
</evidence>
<dbReference type="PANTHER" id="PTHR12815:SF47">
    <property type="entry name" value="TRANSLOCATION AND ASSEMBLY MODULE SUBUNIT TAMA"/>
    <property type="match status" value="1"/>
</dbReference>
<dbReference type="InterPro" id="IPR039910">
    <property type="entry name" value="D15-like"/>
</dbReference>
<dbReference type="RefSeq" id="WP_070747876.1">
    <property type="nucleotide sequence ID" value="NZ_MDZA01000459.1"/>
</dbReference>
<dbReference type="InterPro" id="IPR000184">
    <property type="entry name" value="Bac_surfAg_D15"/>
</dbReference>
<accession>A0A1G1SQ85</accession>
<evidence type="ECO:0000256" key="6">
    <source>
        <dbReference type="SAM" id="MobiDB-lite"/>
    </source>
</evidence>
<proteinExistence type="predicted"/>
<evidence type="ECO:0000256" key="1">
    <source>
        <dbReference type="ARBA" id="ARBA00004370"/>
    </source>
</evidence>
<evidence type="ECO:0000256" key="4">
    <source>
        <dbReference type="ARBA" id="ARBA00023136"/>
    </source>
</evidence>
<dbReference type="Pfam" id="PF01103">
    <property type="entry name" value="Omp85"/>
    <property type="match status" value="1"/>
</dbReference>
<organism evidence="8 9">
    <name type="scientific">Hymenobacter coccineus</name>
    <dbReference type="NCBI Taxonomy" id="1908235"/>
    <lineage>
        <taxon>Bacteria</taxon>
        <taxon>Pseudomonadati</taxon>
        <taxon>Bacteroidota</taxon>
        <taxon>Cytophagia</taxon>
        <taxon>Cytophagales</taxon>
        <taxon>Hymenobacteraceae</taxon>
        <taxon>Hymenobacter</taxon>
    </lineage>
</organism>
<dbReference type="Gene3D" id="2.40.160.50">
    <property type="entry name" value="membrane protein fhac: a member of the omp85/tpsb transporter family"/>
    <property type="match status" value="1"/>
</dbReference>
<evidence type="ECO:0000256" key="2">
    <source>
        <dbReference type="ARBA" id="ARBA00022692"/>
    </source>
</evidence>
<name>A0A1G1SQ85_9BACT</name>
<keyword evidence="5" id="KW-0998">Cell outer membrane</keyword>
<gene>
    <name evidence="8" type="ORF">BEN49_03510</name>
</gene>
<dbReference type="GO" id="GO:0019867">
    <property type="term" value="C:outer membrane"/>
    <property type="evidence" value="ECO:0007669"/>
    <property type="project" value="InterPro"/>
</dbReference>
<keyword evidence="4" id="KW-0472">Membrane</keyword>
<feature type="domain" description="Bacterial surface antigen (D15)" evidence="7">
    <location>
        <begin position="648"/>
        <end position="816"/>
    </location>
</feature>
<dbReference type="EMBL" id="MDZA01000459">
    <property type="protein sequence ID" value="OGX80788.1"/>
    <property type="molecule type" value="Genomic_DNA"/>
</dbReference>
<feature type="region of interest" description="Disordered" evidence="6">
    <location>
        <begin position="370"/>
        <end position="390"/>
    </location>
</feature>
<protein>
    <recommendedName>
        <fullName evidence="7">Bacterial surface antigen (D15) domain-containing protein</fullName>
    </recommendedName>
</protein>
<evidence type="ECO:0000313" key="9">
    <source>
        <dbReference type="Proteomes" id="UP000177506"/>
    </source>
</evidence>
<dbReference type="OrthoDB" id="9814535at2"/>
<keyword evidence="3" id="KW-0732">Signal</keyword>
<comment type="caution">
    <text evidence="8">The sequence shown here is derived from an EMBL/GenBank/DDBJ whole genome shotgun (WGS) entry which is preliminary data.</text>
</comment>
<keyword evidence="9" id="KW-1185">Reference proteome</keyword>
<dbReference type="Proteomes" id="UP000177506">
    <property type="component" value="Unassembled WGS sequence"/>
</dbReference>
<sequence length="839" mass="93256">MTQPPTHRLGAPAAPARRLRARRPAHLFNPIVLLLTHLPSRLRFRNLLVGGAALWLSACSGLKYIPANEKLYTGTTVKVEAPEKLKNESALVTELESVVRPVPNFSLLGMRPKLFFWHLGEGKTKGLGHFFADKLGEAPVLLSQVKIPATENLMLNRLYNHGYFAAKVSHEVKEKDRTAQVDYKATVDRAYTMRSITFPPGDTLLNAAIRATAPGSLLKVGDPYDLAVLTNERLRIDEALKNQGYYYFSADALLFEVDSTYHKQVDVFVTVKGLTPARSRQPYRLRNVTLNTNYVLTDTTERPPIIADGFRYFPDEEMFRAKAITRATFLFPDSLYRRKRRDQTLSRLMSLGTFKFVEIRFNPVAASDSTGPTARYRANAPASTREDSTDIGTTQQFPAMRAPVGLGRLDADVLMTQLKKKSLRAELGLVSKSNGFVGPGLKITFRNRSAFRGAEQLLVNATASTETQSNAGGEGTLGLTSYELGLNAQLLVPRLIVPNLPFFNPRLVNSDFQPRTTFEAGVKLVTRANFFTEQLVNLKYGYSFKTKITNEQVITPIDVSYVRLSNTSLAFDSLLNEKPFLKNSFRQQFILASSYRYTYNQQVLEQRRQQIYFQGGIETSGNLAALLAGKIGTKNDEGKYTIGNQVFSQYAKLDLEFREYFRLSADPAKGNRIVGRLLAGVGRPYGNSSVLPYIKQYGIGGPNSVRAFAARGVGPGTYRPTGADVNNSFYDQVGDMRLEGNIEYRQDLFPYVKGALFMDAGNIWLVNDDPARPGGQFKASSFFNQLAVGAGAGIRIDVQFFVIRFDYAVPLRAGYGTPVDDAGNVSRTGRLNLAIGYPF</sequence>